<dbReference type="EMBL" id="JAAFYZ010000137">
    <property type="protein sequence ID" value="MBS2551384.1"/>
    <property type="molecule type" value="Genomic_DNA"/>
</dbReference>
<gene>
    <name evidence="2" type="ORF">KGQ19_31395</name>
</gene>
<sequence length="212" mass="21068">MTDFADSLFEDLMAEHGAELTSATAAPTPARRRYTRPAWASAGTVAAAGAAVVGFTVFSGTASAYAVTDNHDGTVTVSVTKAEGISGANAKLHKMGASAVVLKATPGCPSLDSFATPTPNVGKTGLRMQAGPGGKDTVTIQAQGLPKNETMLIAFGFDGVKGQVGMVLTTGPVPACVSLPVVPPNGAVSGDGGGLHTQPGPGSAPALDRQHG</sequence>
<name>A0ABS5KZN3_9ACTN</name>
<reference evidence="2 3" key="1">
    <citation type="submission" date="2020-02" db="EMBL/GenBank/DDBJ databases">
        <title>Acidophilic actinobacteria isolated from forest soil.</title>
        <authorList>
            <person name="Golinska P."/>
        </authorList>
    </citation>
    <scope>NUCLEOTIDE SEQUENCE [LARGE SCALE GENOMIC DNA]</scope>
    <source>
        <strain evidence="2 3">NL8</strain>
    </source>
</reference>
<keyword evidence="3" id="KW-1185">Reference proteome</keyword>
<evidence type="ECO:0000256" key="1">
    <source>
        <dbReference type="SAM" id="MobiDB-lite"/>
    </source>
</evidence>
<evidence type="ECO:0000313" key="2">
    <source>
        <dbReference type="EMBL" id="MBS2551384.1"/>
    </source>
</evidence>
<evidence type="ECO:0000313" key="3">
    <source>
        <dbReference type="Proteomes" id="UP000730482"/>
    </source>
</evidence>
<comment type="caution">
    <text evidence="2">The sequence shown here is derived from an EMBL/GenBank/DDBJ whole genome shotgun (WGS) entry which is preliminary data.</text>
</comment>
<protein>
    <submittedName>
        <fullName evidence="2">Uncharacterized protein</fullName>
    </submittedName>
</protein>
<feature type="region of interest" description="Disordered" evidence="1">
    <location>
        <begin position="187"/>
        <end position="212"/>
    </location>
</feature>
<organism evidence="2 3">
    <name type="scientific">Catenulispora pinistramenti</name>
    <dbReference type="NCBI Taxonomy" id="2705254"/>
    <lineage>
        <taxon>Bacteria</taxon>
        <taxon>Bacillati</taxon>
        <taxon>Actinomycetota</taxon>
        <taxon>Actinomycetes</taxon>
        <taxon>Catenulisporales</taxon>
        <taxon>Catenulisporaceae</taxon>
        <taxon>Catenulispora</taxon>
    </lineage>
</organism>
<accession>A0ABS5KZN3</accession>
<proteinExistence type="predicted"/>
<dbReference type="Proteomes" id="UP000730482">
    <property type="component" value="Unassembled WGS sequence"/>
</dbReference>
<dbReference type="RefSeq" id="WP_212015857.1">
    <property type="nucleotide sequence ID" value="NZ_JAAFYZ010000137.1"/>
</dbReference>